<evidence type="ECO:0000256" key="1">
    <source>
        <dbReference type="ARBA" id="ARBA00000900"/>
    </source>
</evidence>
<dbReference type="SUPFAM" id="SSF57850">
    <property type="entry name" value="RING/U-box"/>
    <property type="match status" value="1"/>
</dbReference>
<dbReference type="EMBL" id="BABT02000110">
    <property type="protein sequence ID" value="GAA96959.1"/>
    <property type="molecule type" value="Genomic_DNA"/>
</dbReference>
<evidence type="ECO:0000313" key="19">
    <source>
        <dbReference type="EMBL" id="GAA96959.1"/>
    </source>
</evidence>
<evidence type="ECO:0000256" key="13">
    <source>
        <dbReference type="ARBA" id="ARBA00022989"/>
    </source>
</evidence>
<dbReference type="GO" id="GO:0008270">
    <property type="term" value="F:zinc ion binding"/>
    <property type="evidence" value="ECO:0007669"/>
    <property type="project" value="UniProtKB-KW"/>
</dbReference>
<evidence type="ECO:0000259" key="18">
    <source>
        <dbReference type="PROSITE" id="PS50089"/>
    </source>
</evidence>
<keyword evidence="11" id="KW-0256">Endoplasmic reticulum</keyword>
<dbReference type="STRING" id="764103.G7E299"/>
<keyword evidence="12" id="KW-0862">Zinc</keyword>
<evidence type="ECO:0000256" key="5">
    <source>
        <dbReference type="ARBA" id="ARBA00012483"/>
    </source>
</evidence>
<feature type="transmembrane region" description="Helical" evidence="17">
    <location>
        <begin position="171"/>
        <end position="193"/>
    </location>
</feature>
<dbReference type="PANTHER" id="PTHR22763">
    <property type="entry name" value="RING ZINC FINGER PROTEIN"/>
    <property type="match status" value="1"/>
</dbReference>
<evidence type="ECO:0000256" key="14">
    <source>
        <dbReference type="ARBA" id="ARBA00023136"/>
    </source>
</evidence>
<evidence type="ECO:0000256" key="11">
    <source>
        <dbReference type="ARBA" id="ARBA00022824"/>
    </source>
</evidence>
<dbReference type="RefSeq" id="XP_014565402.1">
    <property type="nucleotide sequence ID" value="XM_014709916.1"/>
</dbReference>
<reference evidence="19 20" key="1">
    <citation type="journal article" date="2011" name="J. Gen. Appl. Microbiol.">
        <title>Draft genome sequencing of the enigmatic basidiomycete Mixia osmundae.</title>
        <authorList>
            <person name="Nishida H."/>
            <person name="Nagatsuka Y."/>
            <person name="Sugiyama J."/>
        </authorList>
    </citation>
    <scope>NUCLEOTIDE SEQUENCE [LARGE SCALE GENOMIC DNA]</scope>
    <source>
        <strain evidence="20">CBS 9802 / IAM 14324 / JCM 22182 / KY 12970</strain>
    </source>
</reference>
<sequence length="680" mass="75063">MRLLAYGAFSGLLTSYIIFSAFRTRSNFYSAAVFLGQSHASILILWNFGLFFAIMLAKLVQAVFFGTLRSIELERLHERTWYAVTESLLALTIFRDEFDTMFVILFVTLLLVKMFHWLAADRVEWMEQMPNVTRLFHMRMAAVITALLIIDAIAIRLTVRSVLVDGPSVSIMLAAEYAILLATLFATAAKYALNVVEMRSEQAWEAKSIHLLHVELVTEFIKLVTYSLFFALIVTFYGLPLNLLRDLYVTARSFVLKVRDLRRYRVATRDMDTKYPNATLSELDNMTDKTCIICREEMEARPGNPEDRPPPVEGDTTTRITQQPLPAQGPNDTPKKLACGHVFHFHCLKSWLERQQSCPTCRRSVLTDLPPVAQPGVMPAGRQPPAELNPFAVRPPGLERRHAVGNGDPPRTEEAVSTLPYTPHPNMQTENALRKFIASRGPGYRIIPPSTGSAQPAATPSSQPGSASEGTAALAPTSETAAQSGSAAPSASVHEPAAVASADASTSDPRKAAAEAALRRLESLRPALGRAESTKTVRQASPELIVRATPLPTTDEPVEPPTVTEASFADSLSKAKGKGKEREHQRGIRSFPRLIPLFDIEDGSADRPSFTRDLQTFLQKSRHSAEYACSSAHADPAHEAVQKQLRTLVEVQQQITSCIESSLKALHQMQSSEENAESEA</sequence>
<feature type="domain" description="RING-type" evidence="18">
    <location>
        <begin position="291"/>
        <end position="362"/>
    </location>
</feature>
<dbReference type="Pfam" id="PF12678">
    <property type="entry name" value="zf-rbx1"/>
    <property type="match status" value="1"/>
</dbReference>
<dbReference type="AlphaFoldDB" id="G7E299"/>
<keyword evidence="14 17" id="KW-0472">Membrane</keyword>
<dbReference type="EC" id="2.3.2.27" evidence="5"/>
<evidence type="ECO:0000256" key="16">
    <source>
        <dbReference type="SAM" id="MobiDB-lite"/>
    </source>
</evidence>
<keyword evidence="13 17" id="KW-1133">Transmembrane helix</keyword>
<dbReference type="CDD" id="cd16479">
    <property type="entry name" value="RING-H2_synoviolin"/>
    <property type="match status" value="1"/>
</dbReference>
<evidence type="ECO:0000313" key="20">
    <source>
        <dbReference type="Proteomes" id="UP000009131"/>
    </source>
</evidence>
<keyword evidence="9 15" id="KW-0863">Zinc-finger</keyword>
<keyword evidence="7 17" id="KW-0812">Transmembrane</keyword>
<dbReference type="InterPro" id="IPR001841">
    <property type="entry name" value="Znf_RING"/>
</dbReference>
<evidence type="ECO:0000256" key="12">
    <source>
        <dbReference type="ARBA" id="ARBA00022833"/>
    </source>
</evidence>
<feature type="region of interest" description="Disordered" evidence="16">
    <location>
        <begin position="299"/>
        <end position="331"/>
    </location>
</feature>
<dbReference type="InterPro" id="IPR057992">
    <property type="entry name" value="TPR_SYVN1_N"/>
</dbReference>
<evidence type="ECO:0000256" key="15">
    <source>
        <dbReference type="PROSITE-ProRule" id="PRU00175"/>
    </source>
</evidence>
<feature type="transmembrane region" description="Helical" evidence="17">
    <location>
        <begin position="44"/>
        <end position="68"/>
    </location>
</feature>
<dbReference type="OrthoDB" id="7759664at2759"/>
<dbReference type="SMART" id="SM00184">
    <property type="entry name" value="RING"/>
    <property type="match status" value="1"/>
</dbReference>
<feature type="transmembrane region" description="Helical" evidence="17">
    <location>
        <begin position="214"/>
        <end position="239"/>
    </location>
</feature>
<feature type="region of interest" description="Disordered" evidence="16">
    <location>
        <begin position="397"/>
        <end position="427"/>
    </location>
</feature>
<comment type="similarity">
    <text evidence="4">Belongs to the HRD1 family.</text>
</comment>
<dbReference type="InterPro" id="IPR013083">
    <property type="entry name" value="Znf_RING/FYVE/PHD"/>
</dbReference>
<gene>
    <name evidence="19" type="primary">Mo03633</name>
    <name evidence="19" type="ORF">E5Q_03633</name>
</gene>
<feature type="compositionally biased region" description="Low complexity" evidence="16">
    <location>
        <begin position="481"/>
        <end position="507"/>
    </location>
</feature>
<reference evidence="19 20" key="2">
    <citation type="journal article" date="2012" name="Open Biol.">
        <title>Characteristics of nucleosomes and linker DNA regions on the genome of the basidiomycete Mixia osmundae revealed by mono- and dinucleosome mapping.</title>
        <authorList>
            <person name="Nishida H."/>
            <person name="Kondo S."/>
            <person name="Matsumoto T."/>
            <person name="Suzuki Y."/>
            <person name="Yoshikawa H."/>
            <person name="Taylor T.D."/>
            <person name="Sugiyama J."/>
        </authorList>
    </citation>
    <scope>NUCLEOTIDE SEQUENCE [LARGE SCALE GENOMIC DNA]</scope>
    <source>
        <strain evidence="20">CBS 9802 / IAM 14324 / JCM 22182 / KY 12970</strain>
    </source>
</reference>
<evidence type="ECO:0000256" key="7">
    <source>
        <dbReference type="ARBA" id="ARBA00022692"/>
    </source>
</evidence>
<keyword evidence="20" id="KW-1185">Reference proteome</keyword>
<feature type="region of interest" description="Disordered" evidence="16">
    <location>
        <begin position="442"/>
        <end position="515"/>
    </location>
</feature>
<evidence type="ECO:0000256" key="3">
    <source>
        <dbReference type="ARBA" id="ARBA00004906"/>
    </source>
</evidence>
<keyword evidence="6" id="KW-0808">Transferase</keyword>
<protein>
    <recommendedName>
        <fullName evidence="5">RING-type E3 ubiquitin transferase</fullName>
        <ecNumber evidence="5">2.3.2.27</ecNumber>
    </recommendedName>
</protein>
<feature type="transmembrane region" description="Helical" evidence="17">
    <location>
        <begin position="101"/>
        <end position="119"/>
    </location>
</feature>
<dbReference type="HOGENOM" id="CLU_009169_2_0_1"/>
<accession>G7E299</accession>
<comment type="caution">
    <text evidence="19">The sequence shown here is derived from an EMBL/GenBank/DDBJ whole genome shotgun (WGS) entry which is preliminary data.</text>
</comment>
<dbReference type="InParanoid" id="G7E299"/>
<dbReference type="GO" id="GO:0043161">
    <property type="term" value="P:proteasome-mediated ubiquitin-dependent protein catabolic process"/>
    <property type="evidence" value="ECO:0007669"/>
    <property type="project" value="TreeGrafter"/>
</dbReference>
<proteinExistence type="inferred from homology"/>
<dbReference type="PROSITE" id="PS50089">
    <property type="entry name" value="ZF_RING_2"/>
    <property type="match status" value="1"/>
</dbReference>
<comment type="catalytic activity">
    <reaction evidence="1">
        <text>S-ubiquitinyl-[E2 ubiquitin-conjugating enzyme]-L-cysteine + [acceptor protein]-L-lysine = [E2 ubiquitin-conjugating enzyme]-L-cysteine + N(6)-ubiquitinyl-[acceptor protein]-L-lysine.</text>
        <dbReference type="EC" id="2.3.2.27"/>
    </reaction>
</comment>
<evidence type="ECO:0000256" key="8">
    <source>
        <dbReference type="ARBA" id="ARBA00022723"/>
    </source>
</evidence>
<dbReference type="GO" id="GO:0061630">
    <property type="term" value="F:ubiquitin protein ligase activity"/>
    <property type="evidence" value="ECO:0007669"/>
    <property type="project" value="UniProtKB-EC"/>
</dbReference>
<dbReference type="eggNOG" id="KOG0802">
    <property type="taxonomic scope" value="Eukaryota"/>
</dbReference>
<evidence type="ECO:0000256" key="6">
    <source>
        <dbReference type="ARBA" id="ARBA00022679"/>
    </source>
</evidence>
<dbReference type="Pfam" id="PF25563">
    <property type="entry name" value="TPR_SYVN1_N"/>
    <property type="match status" value="1"/>
</dbReference>
<dbReference type="GO" id="GO:0036503">
    <property type="term" value="P:ERAD pathway"/>
    <property type="evidence" value="ECO:0007669"/>
    <property type="project" value="TreeGrafter"/>
</dbReference>
<feature type="transmembrane region" description="Helical" evidence="17">
    <location>
        <begin position="140"/>
        <end position="159"/>
    </location>
</feature>
<dbReference type="FunCoup" id="G7E299">
    <property type="interactions" value="419"/>
</dbReference>
<feature type="compositionally biased region" description="Polar residues" evidence="16">
    <location>
        <begin position="315"/>
        <end position="325"/>
    </location>
</feature>
<name>G7E299_MIXOS</name>
<dbReference type="PANTHER" id="PTHR22763:SF184">
    <property type="entry name" value="E3 UBIQUITIN-PROTEIN LIGASE SYNOVIOLIN"/>
    <property type="match status" value="1"/>
</dbReference>
<dbReference type="InterPro" id="IPR050731">
    <property type="entry name" value="HRD1_E3_ubiq-ligases"/>
</dbReference>
<evidence type="ECO:0000256" key="2">
    <source>
        <dbReference type="ARBA" id="ARBA00004477"/>
    </source>
</evidence>
<organism evidence="19 20">
    <name type="scientific">Mixia osmundae (strain CBS 9802 / IAM 14324 / JCM 22182 / KY 12970)</name>
    <dbReference type="NCBI Taxonomy" id="764103"/>
    <lineage>
        <taxon>Eukaryota</taxon>
        <taxon>Fungi</taxon>
        <taxon>Dikarya</taxon>
        <taxon>Basidiomycota</taxon>
        <taxon>Pucciniomycotina</taxon>
        <taxon>Mixiomycetes</taxon>
        <taxon>Mixiales</taxon>
        <taxon>Mixiaceae</taxon>
        <taxon>Mixia</taxon>
    </lineage>
</organism>
<comment type="pathway">
    <text evidence="3">Protein modification; protein ubiquitination.</text>
</comment>
<feature type="compositionally biased region" description="Polar residues" evidence="16">
    <location>
        <begin position="450"/>
        <end position="469"/>
    </location>
</feature>
<evidence type="ECO:0000256" key="4">
    <source>
        <dbReference type="ARBA" id="ARBA00010089"/>
    </source>
</evidence>
<keyword evidence="10" id="KW-0833">Ubl conjugation pathway</keyword>
<dbReference type="Gene3D" id="3.30.40.10">
    <property type="entry name" value="Zinc/RING finger domain, C3HC4 (zinc finger)"/>
    <property type="match status" value="1"/>
</dbReference>
<comment type="subcellular location">
    <subcellularLocation>
        <location evidence="2">Endoplasmic reticulum membrane</location>
        <topology evidence="2">Multi-pass membrane protein</topology>
    </subcellularLocation>
</comment>
<dbReference type="InterPro" id="IPR024766">
    <property type="entry name" value="Znf_RING_H2"/>
</dbReference>
<dbReference type="Proteomes" id="UP000009131">
    <property type="component" value="Unassembled WGS sequence"/>
</dbReference>
<evidence type="ECO:0000256" key="9">
    <source>
        <dbReference type="ARBA" id="ARBA00022771"/>
    </source>
</evidence>
<evidence type="ECO:0000256" key="10">
    <source>
        <dbReference type="ARBA" id="ARBA00022786"/>
    </source>
</evidence>
<evidence type="ECO:0000256" key="17">
    <source>
        <dbReference type="SAM" id="Phobius"/>
    </source>
</evidence>
<dbReference type="GO" id="GO:0005789">
    <property type="term" value="C:endoplasmic reticulum membrane"/>
    <property type="evidence" value="ECO:0007669"/>
    <property type="project" value="UniProtKB-SubCell"/>
</dbReference>
<keyword evidence="8" id="KW-0479">Metal-binding</keyword>
<feature type="compositionally biased region" description="Basic and acidic residues" evidence="16">
    <location>
        <begin position="299"/>
        <end position="310"/>
    </location>
</feature>
<dbReference type="InterPro" id="IPR058051">
    <property type="entry name" value="Znf_RING_synoviolin"/>
</dbReference>